<evidence type="ECO:0000313" key="2">
    <source>
        <dbReference type="EMBL" id="SHK86898.1"/>
    </source>
</evidence>
<keyword evidence="4" id="KW-1185">Reference proteome</keyword>
<dbReference type="RefSeq" id="WP_072930534.1">
    <property type="nucleotide sequence ID" value="NZ_BMFL01000002.1"/>
</dbReference>
<evidence type="ECO:0000313" key="1">
    <source>
        <dbReference type="EMBL" id="GGE89473.1"/>
    </source>
</evidence>
<reference evidence="4" key="4">
    <citation type="journal article" date="2019" name="Int. J. Syst. Evol. Microbiol.">
        <title>The Global Catalogue of Microorganisms (GCM) 10K type strain sequencing project: providing services to taxonomists for standard genome sequencing and annotation.</title>
        <authorList>
            <consortium name="The Broad Institute Genomics Platform"/>
            <consortium name="The Broad Institute Genome Sequencing Center for Infectious Disease"/>
            <person name="Wu L."/>
            <person name="Ma J."/>
        </authorList>
    </citation>
    <scope>NUCLEOTIDE SEQUENCE [LARGE SCALE GENOMIC DNA]</scope>
    <source>
        <strain evidence="4">CGMCC 1.12707</strain>
    </source>
</reference>
<name>A0A1M6VZR0_9FLAO</name>
<sequence>MQIKALDNQTLLDLSIYLFGTAVGALELAIENNIALTDDIEAGQELEIPKNYALRDSLVAEYFQNEQLKPATGMNGLEIIVPEDFGIGLMVIEESFIIR</sequence>
<dbReference type="AlphaFoldDB" id="A0A1M6VZR0"/>
<reference evidence="2" key="3">
    <citation type="submission" date="2016-11" db="EMBL/GenBank/DDBJ databases">
        <authorList>
            <person name="Jaros S."/>
            <person name="Januszkiewicz K."/>
            <person name="Wedrychowicz H."/>
        </authorList>
    </citation>
    <scope>NUCLEOTIDE SEQUENCE [LARGE SCALE GENOMIC DNA]</scope>
    <source>
        <strain evidence="2">DSM 27989</strain>
    </source>
</reference>
<evidence type="ECO:0000313" key="4">
    <source>
        <dbReference type="Proteomes" id="UP000650994"/>
    </source>
</evidence>
<evidence type="ECO:0000313" key="3">
    <source>
        <dbReference type="Proteomes" id="UP000184120"/>
    </source>
</evidence>
<accession>A0A1M6VZR0</accession>
<dbReference type="EMBL" id="BMFL01000002">
    <property type="protein sequence ID" value="GGE89473.1"/>
    <property type="molecule type" value="Genomic_DNA"/>
</dbReference>
<organism evidence="2 3">
    <name type="scientific">Chishuiella changwenlii</name>
    <dbReference type="NCBI Taxonomy" id="1434701"/>
    <lineage>
        <taxon>Bacteria</taxon>
        <taxon>Pseudomonadati</taxon>
        <taxon>Bacteroidota</taxon>
        <taxon>Flavobacteriia</taxon>
        <taxon>Flavobacteriales</taxon>
        <taxon>Weeksellaceae</taxon>
        <taxon>Chishuiella</taxon>
    </lineage>
</organism>
<evidence type="ECO:0008006" key="5">
    <source>
        <dbReference type="Google" id="ProtNLM"/>
    </source>
</evidence>
<dbReference type="STRING" id="1434701.SAMN05443634_104101"/>
<protein>
    <recommendedName>
        <fullName evidence="5">LysM domain-containing protein</fullName>
    </recommendedName>
</protein>
<dbReference type="EMBL" id="FRBH01000004">
    <property type="protein sequence ID" value="SHK86898.1"/>
    <property type="molecule type" value="Genomic_DNA"/>
</dbReference>
<dbReference type="Proteomes" id="UP000650994">
    <property type="component" value="Unassembled WGS sequence"/>
</dbReference>
<dbReference type="OrthoDB" id="1100373at2"/>
<dbReference type="Proteomes" id="UP000184120">
    <property type="component" value="Unassembled WGS sequence"/>
</dbReference>
<proteinExistence type="predicted"/>
<gene>
    <name evidence="1" type="ORF">GCM10010984_03900</name>
    <name evidence="2" type="ORF">SAMN05443634_104101</name>
</gene>
<reference evidence="1" key="5">
    <citation type="submission" date="2024-05" db="EMBL/GenBank/DDBJ databases">
        <authorList>
            <person name="Sun Q."/>
            <person name="Zhou Y."/>
        </authorList>
    </citation>
    <scope>NUCLEOTIDE SEQUENCE</scope>
    <source>
        <strain evidence="1">CGMCC 1.12707</strain>
    </source>
</reference>
<reference evidence="3" key="2">
    <citation type="submission" date="2016-11" db="EMBL/GenBank/DDBJ databases">
        <authorList>
            <person name="Varghese N."/>
            <person name="Submissions S."/>
        </authorList>
    </citation>
    <scope>NUCLEOTIDE SEQUENCE [LARGE SCALE GENOMIC DNA]</scope>
    <source>
        <strain evidence="3">DSM 27989</strain>
    </source>
</reference>
<reference evidence="1" key="1">
    <citation type="journal article" date="2014" name="Int. J. Syst. Evol. Microbiol.">
        <title>Complete genome of a new Firmicutes species belonging to the dominant human colonic microbiota ('Ruminococcus bicirculans') reveals two chromosomes and a selective capacity to utilize plant glucans.</title>
        <authorList>
            <consortium name="NISC Comparative Sequencing Program"/>
            <person name="Wegmann U."/>
            <person name="Louis P."/>
            <person name="Goesmann A."/>
            <person name="Henrissat B."/>
            <person name="Duncan S.H."/>
            <person name="Flint H.J."/>
        </authorList>
    </citation>
    <scope>NUCLEOTIDE SEQUENCE</scope>
    <source>
        <strain evidence="1">CGMCC 1.12707</strain>
    </source>
</reference>